<protein>
    <submittedName>
        <fullName evidence="1">Uncharacterized protein</fullName>
    </submittedName>
</protein>
<dbReference type="Proteomes" id="UP000005101">
    <property type="component" value="Unassembled WGS sequence"/>
</dbReference>
<name>A0ABN0BNG0_BACFG</name>
<accession>A0ABN0BNG0</accession>
<organism evidence="1 2">
    <name type="scientific">Bacteroides fragilis 3_1_12</name>
    <dbReference type="NCBI Taxonomy" id="457424"/>
    <lineage>
        <taxon>Bacteria</taxon>
        <taxon>Pseudomonadati</taxon>
        <taxon>Bacteroidota</taxon>
        <taxon>Bacteroidia</taxon>
        <taxon>Bacteroidales</taxon>
        <taxon>Bacteroidaceae</taxon>
        <taxon>Bacteroides</taxon>
    </lineage>
</organism>
<reference evidence="1 2" key="1">
    <citation type="submission" date="2008-12" db="EMBL/GenBank/DDBJ databases">
        <title>Annotation of Bacteroides fragilis strain 3_1_12.</title>
        <authorList>
            <consortium name="The Broad Institute Genome Sequencing Platform"/>
            <person name="Ward D."/>
            <person name="Young S.K."/>
            <person name="Kodira C.D."/>
            <person name="Zeng Q."/>
            <person name="Koehrsen M."/>
            <person name="Alvarado L."/>
            <person name="Berlin A."/>
            <person name="Borenstein D."/>
            <person name="Chen Z."/>
            <person name="Engels R."/>
            <person name="Freedman E."/>
            <person name="Gellesch M."/>
            <person name="Goldberg J."/>
            <person name="Griggs A."/>
            <person name="Gujja S."/>
            <person name="Heiman D."/>
            <person name="Hepburn T."/>
            <person name="Howarth C."/>
            <person name="Jen D."/>
            <person name="Larson L."/>
            <person name="Lewis B."/>
            <person name="Mehta T."/>
            <person name="Park D."/>
            <person name="Pearson M."/>
            <person name="Roberts A."/>
            <person name="Saif S."/>
            <person name="Shea T."/>
            <person name="Shenoy N."/>
            <person name="Sisk P."/>
            <person name="Stolte C."/>
            <person name="Sykes S."/>
            <person name="Walk T."/>
            <person name="White J."/>
            <person name="Yandava C."/>
            <person name="Allen-Vercoe E."/>
            <person name="Strauss J."/>
            <person name="Ambrose C."/>
            <person name="Lander E."/>
            <person name="Nusbaum C."/>
            <person name="Galagan J."/>
            <person name="Birren B."/>
        </authorList>
    </citation>
    <scope>NUCLEOTIDE SEQUENCE [LARGE SCALE GENOMIC DNA]</scope>
    <source>
        <strain evidence="1 2">3_1_12</strain>
    </source>
</reference>
<keyword evidence="2" id="KW-1185">Reference proteome</keyword>
<evidence type="ECO:0000313" key="2">
    <source>
        <dbReference type="Proteomes" id="UP000005101"/>
    </source>
</evidence>
<sequence length="39" mass="4661">MFRSEQKKCIFFELYVFSQVYDRLSIGYNCVSGTFNRIA</sequence>
<proteinExistence type="predicted"/>
<dbReference type="EMBL" id="EQ973215">
    <property type="protein sequence ID" value="EFR54416.1"/>
    <property type="molecule type" value="Genomic_DNA"/>
</dbReference>
<evidence type="ECO:0000313" key="1">
    <source>
        <dbReference type="EMBL" id="EFR54416.1"/>
    </source>
</evidence>
<gene>
    <name evidence="1" type="ORF">BFAG_03114</name>
</gene>